<feature type="region of interest" description="Disordered" evidence="1">
    <location>
        <begin position="288"/>
        <end position="352"/>
    </location>
</feature>
<protein>
    <submittedName>
        <fullName evidence="2">Uncharacterized protein</fullName>
    </submittedName>
</protein>
<dbReference type="EnsemblMetazoa" id="AEPI010899-RA">
    <property type="protein sequence ID" value="AEPI010899-PA"/>
    <property type="gene ID" value="AEPI010899"/>
</dbReference>
<evidence type="ECO:0000313" key="2">
    <source>
        <dbReference type="EnsemblMetazoa" id="AEPI010899-PA"/>
    </source>
</evidence>
<feature type="compositionally biased region" description="Basic residues" evidence="1">
    <location>
        <begin position="288"/>
        <end position="304"/>
    </location>
</feature>
<name>A0A182PVB2_9DIPT</name>
<dbReference type="VEuPathDB" id="VectorBase:AEPI010899"/>
<organism evidence="2 3">
    <name type="scientific">Anopheles epiroticus</name>
    <dbReference type="NCBI Taxonomy" id="199890"/>
    <lineage>
        <taxon>Eukaryota</taxon>
        <taxon>Metazoa</taxon>
        <taxon>Ecdysozoa</taxon>
        <taxon>Arthropoda</taxon>
        <taxon>Hexapoda</taxon>
        <taxon>Insecta</taxon>
        <taxon>Pterygota</taxon>
        <taxon>Neoptera</taxon>
        <taxon>Endopterygota</taxon>
        <taxon>Diptera</taxon>
        <taxon>Nematocera</taxon>
        <taxon>Culicoidea</taxon>
        <taxon>Culicidae</taxon>
        <taxon>Anophelinae</taxon>
        <taxon>Anopheles</taxon>
    </lineage>
</organism>
<proteinExistence type="predicted"/>
<reference evidence="3" key="1">
    <citation type="submission" date="2013-03" db="EMBL/GenBank/DDBJ databases">
        <title>The Genome Sequence of Anopheles epiroticus epiroticus2.</title>
        <authorList>
            <consortium name="The Broad Institute Genomics Platform"/>
            <person name="Neafsey D.E."/>
            <person name="Howell P."/>
            <person name="Walker B."/>
            <person name="Young S.K."/>
            <person name="Zeng Q."/>
            <person name="Gargeya S."/>
            <person name="Fitzgerald M."/>
            <person name="Haas B."/>
            <person name="Abouelleil A."/>
            <person name="Allen A.W."/>
            <person name="Alvarado L."/>
            <person name="Arachchi H.M."/>
            <person name="Berlin A.M."/>
            <person name="Chapman S.B."/>
            <person name="Gainer-Dewar J."/>
            <person name="Goldberg J."/>
            <person name="Griggs A."/>
            <person name="Gujja S."/>
            <person name="Hansen M."/>
            <person name="Howarth C."/>
            <person name="Imamovic A."/>
            <person name="Ireland A."/>
            <person name="Larimer J."/>
            <person name="McCowan C."/>
            <person name="Murphy C."/>
            <person name="Pearson M."/>
            <person name="Poon T.W."/>
            <person name="Priest M."/>
            <person name="Roberts A."/>
            <person name="Saif S."/>
            <person name="Shea T."/>
            <person name="Sisk P."/>
            <person name="Sykes S."/>
            <person name="Wortman J."/>
            <person name="Nusbaum C."/>
            <person name="Birren B."/>
        </authorList>
    </citation>
    <scope>NUCLEOTIDE SEQUENCE [LARGE SCALE GENOMIC DNA]</scope>
    <source>
        <strain evidence="3">Epiroticus2</strain>
    </source>
</reference>
<feature type="compositionally biased region" description="Basic residues" evidence="1">
    <location>
        <begin position="332"/>
        <end position="352"/>
    </location>
</feature>
<accession>A0A182PVB2</accession>
<dbReference type="STRING" id="199890.A0A182PVB2"/>
<dbReference type="AlphaFoldDB" id="A0A182PVB2"/>
<keyword evidence="3" id="KW-1185">Reference proteome</keyword>
<sequence length="352" mass="41134">MLKSTTLNRRHNSSFQRQWWRYLSPLPLGAILFALLAGLVTSAPPAKRNSSPYGFNVTLALEQASVTWKSPCGLNLQGGVVQDANVNRTTKYLNMVAQINLTLSEREHWWYLAGYNNSVTTWNDPSRKRQFKFLQPFNESSWERRLSVYWAYLKVIRLFHENYTDSTSINAEEAEALENVNVANLHLLCMVKEYREATKRRKKQIEPAQMARMVKFHIQDASEIKIHIWYIMCRLKCFLTNMREHLKQLTRKDTGRTHGNKPINTMRCQDCPYCANANKQCKPLRKIHRQKHSNHVKKHSRPGHGPHSQPKQSKHYQQHHEQPEQNQQHPSKQPKGRKGTRTPKSHARNKQG</sequence>
<dbReference type="Proteomes" id="UP000075885">
    <property type="component" value="Unassembled WGS sequence"/>
</dbReference>
<reference evidence="2" key="2">
    <citation type="submission" date="2020-05" db="UniProtKB">
        <authorList>
            <consortium name="EnsemblMetazoa"/>
        </authorList>
    </citation>
    <scope>IDENTIFICATION</scope>
    <source>
        <strain evidence="2">Epiroticus2</strain>
    </source>
</reference>
<evidence type="ECO:0000313" key="3">
    <source>
        <dbReference type="Proteomes" id="UP000075885"/>
    </source>
</evidence>
<evidence type="ECO:0000256" key="1">
    <source>
        <dbReference type="SAM" id="MobiDB-lite"/>
    </source>
</evidence>